<dbReference type="PANTHER" id="PTHR46600:SF11">
    <property type="entry name" value="THAP DOMAIN-CONTAINING PROTEIN 10"/>
    <property type="match status" value="1"/>
</dbReference>
<evidence type="ECO:0000313" key="8">
    <source>
        <dbReference type="EMBL" id="CAI6349673.1"/>
    </source>
</evidence>
<dbReference type="Pfam" id="PF21787">
    <property type="entry name" value="TNP-like_RNaseH_N"/>
    <property type="match status" value="1"/>
</dbReference>
<dbReference type="Pfam" id="PF21788">
    <property type="entry name" value="TNP-like_GBD"/>
    <property type="match status" value="1"/>
</dbReference>
<name>A0AAV0VZA2_9HEMI</name>
<keyword evidence="9" id="KW-1185">Reference proteome</keyword>
<keyword evidence="3" id="KW-0862">Zinc</keyword>
<dbReference type="Pfam" id="PF12017">
    <property type="entry name" value="Tnp_P_element"/>
    <property type="match status" value="1"/>
</dbReference>
<dbReference type="SMART" id="SM00692">
    <property type="entry name" value="DM3"/>
    <property type="match status" value="1"/>
</dbReference>
<protein>
    <recommendedName>
        <fullName evidence="7">THAP-type domain-containing protein</fullName>
    </recommendedName>
</protein>
<feature type="domain" description="THAP-type" evidence="7">
    <location>
        <begin position="11"/>
        <end position="95"/>
    </location>
</feature>
<reference evidence="8 9" key="1">
    <citation type="submission" date="2023-01" db="EMBL/GenBank/DDBJ databases">
        <authorList>
            <person name="Whitehead M."/>
        </authorList>
    </citation>
    <scope>NUCLEOTIDE SEQUENCE [LARGE SCALE GENOMIC DNA]</scope>
</reference>
<dbReference type="Pfam" id="PF05485">
    <property type="entry name" value="THAP"/>
    <property type="match status" value="1"/>
</dbReference>
<evidence type="ECO:0000256" key="5">
    <source>
        <dbReference type="PROSITE-ProRule" id="PRU00309"/>
    </source>
</evidence>
<sequence length="874" mass="101154">MEFLVNKRSKQYSKCCLTNCRSHILNKDELSFFTFPKDPARCAVWIENCKCDQLKSTNNLPANTKYRICSLHFETDMFSNFQKNRLKPEAVPTLFDAMKIEYVDESKNYDNPECSTSDFVPLSYSPPGSSTRSSINSPCLSNASTSTDIETSVIGIQTPSYLSSKTPRKVALQEKLKESERVQAELKQIIINLNRQIANESNNTLDTCLETCKKYLSPTLFMIVKSQIRNKERNFRGFRYSNEIKQLALSIYFLGPRVYNLLHNPLSLPTSRTLRRVTSKYEIDPGLNDFLFNFVSFKISSFKPEALDCVLCADEMALKTNLFYNVSKDKIIGFHESNSRRKYEPAKYALVLMLRGINENWKQPIAYFHVSSSCTGTDLKDIIMSTICRLQNIKLNIKAFITDQGTNFVSFSKSFYVSPNKPYFEVDGKQIFYIFNPPHLLKSTRNMFFKHNFLINDSIVTKAHIDSFYNYDSENNLRLAPKLKHAHIHPGPFEKMRVYLAAQIFSNSVASGMSTTLTSGILPPSAQYTIDFISDMDKLFDIFNSYKAPNLKEFNRPFKNTESQINHLNKMAEVFRNMKVVNKLNGSNITNRMNFINGWLITISSLKMLWYSLNPTKNPNYVLYTRCLNQDCLENLFCYFRQQHGNNLNPTPIEFSRSFKKIFCANYFKHSPGANCIEDLDEILGSELPQCEKILNFEGSDKNLFKFKCINIGIVDYRQLDIPEQNALTYICGYLMRKCLEKHICQVCTDYAYYQKELNQSFLLSFYKAYPTGDHSTFGNLMMPHDDFYNFVSELENIFIDNFPSVSYKDGVGAELKQQMNNVPFNHPCESFNKVFLINLFTRFRIFSAIKFLNRALVSEKKLKDRKLTILKHL</sequence>
<dbReference type="InterPro" id="IPR026516">
    <property type="entry name" value="THAP1/10"/>
</dbReference>
<dbReference type="PANTHER" id="PTHR46600">
    <property type="entry name" value="THAP DOMAIN-CONTAINING"/>
    <property type="match status" value="1"/>
</dbReference>
<keyword evidence="4 5" id="KW-0238">DNA-binding</keyword>
<evidence type="ECO:0000256" key="3">
    <source>
        <dbReference type="ARBA" id="ARBA00022833"/>
    </source>
</evidence>
<evidence type="ECO:0000256" key="6">
    <source>
        <dbReference type="SAM" id="Coils"/>
    </source>
</evidence>
<dbReference type="InterPro" id="IPR048366">
    <property type="entry name" value="TNP-like_GBD"/>
</dbReference>
<gene>
    <name evidence="8" type="ORF">MEUPH1_LOCUS6209</name>
</gene>
<feature type="coiled-coil region" evidence="6">
    <location>
        <begin position="169"/>
        <end position="203"/>
    </location>
</feature>
<dbReference type="PROSITE" id="PS50950">
    <property type="entry name" value="ZF_THAP"/>
    <property type="match status" value="1"/>
</dbReference>
<dbReference type="Proteomes" id="UP001160148">
    <property type="component" value="Unassembled WGS sequence"/>
</dbReference>
<evidence type="ECO:0000313" key="9">
    <source>
        <dbReference type="Proteomes" id="UP001160148"/>
    </source>
</evidence>
<dbReference type="InterPro" id="IPR048367">
    <property type="entry name" value="TNP-like_RNaseH_C"/>
</dbReference>
<evidence type="ECO:0000256" key="2">
    <source>
        <dbReference type="ARBA" id="ARBA00022771"/>
    </source>
</evidence>
<evidence type="ECO:0000256" key="4">
    <source>
        <dbReference type="ARBA" id="ARBA00023125"/>
    </source>
</evidence>
<organism evidence="8 9">
    <name type="scientific">Macrosiphum euphorbiae</name>
    <name type="common">potato aphid</name>
    <dbReference type="NCBI Taxonomy" id="13131"/>
    <lineage>
        <taxon>Eukaryota</taxon>
        <taxon>Metazoa</taxon>
        <taxon>Ecdysozoa</taxon>
        <taxon>Arthropoda</taxon>
        <taxon>Hexapoda</taxon>
        <taxon>Insecta</taxon>
        <taxon>Pterygota</taxon>
        <taxon>Neoptera</taxon>
        <taxon>Paraneoptera</taxon>
        <taxon>Hemiptera</taxon>
        <taxon>Sternorrhyncha</taxon>
        <taxon>Aphidomorpha</taxon>
        <taxon>Aphidoidea</taxon>
        <taxon>Aphididae</taxon>
        <taxon>Macrosiphini</taxon>
        <taxon>Macrosiphum</taxon>
    </lineage>
</organism>
<dbReference type="InterPro" id="IPR021896">
    <property type="entry name" value="THAP9-like_HTH"/>
</dbReference>
<dbReference type="GO" id="GO:0043565">
    <property type="term" value="F:sequence-specific DNA binding"/>
    <property type="evidence" value="ECO:0007669"/>
    <property type="project" value="InterPro"/>
</dbReference>
<dbReference type="GO" id="GO:0008270">
    <property type="term" value="F:zinc ion binding"/>
    <property type="evidence" value="ECO:0007669"/>
    <property type="project" value="UniProtKB-KW"/>
</dbReference>
<evidence type="ECO:0000256" key="1">
    <source>
        <dbReference type="ARBA" id="ARBA00022723"/>
    </source>
</evidence>
<evidence type="ECO:0000259" key="7">
    <source>
        <dbReference type="PROSITE" id="PS50950"/>
    </source>
</evidence>
<dbReference type="SMART" id="SM00980">
    <property type="entry name" value="THAP"/>
    <property type="match status" value="1"/>
</dbReference>
<keyword evidence="2 5" id="KW-0863">Zinc-finger</keyword>
<dbReference type="EMBL" id="CARXXK010000001">
    <property type="protein sequence ID" value="CAI6349673.1"/>
    <property type="molecule type" value="Genomic_DNA"/>
</dbReference>
<keyword evidence="1" id="KW-0479">Metal-binding</keyword>
<accession>A0AAV0VZA2</accession>
<dbReference type="Pfam" id="PF21789">
    <property type="entry name" value="TNP-like_RNaseH_C"/>
    <property type="match status" value="1"/>
</dbReference>
<comment type="caution">
    <text evidence="8">The sequence shown here is derived from an EMBL/GenBank/DDBJ whole genome shotgun (WGS) entry which is preliminary data.</text>
</comment>
<proteinExistence type="predicted"/>
<dbReference type="InterPro" id="IPR048365">
    <property type="entry name" value="TNP-like_RNaseH_N"/>
</dbReference>
<dbReference type="InterPro" id="IPR006612">
    <property type="entry name" value="THAP_Znf"/>
</dbReference>
<dbReference type="SUPFAM" id="SSF57716">
    <property type="entry name" value="Glucocorticoid receptor-like (DNA-binding domain)"/>
    <property type="match status" value="1"/>
</dbReference>
<dbReference type="AlphaFoldDB" id="A0AAV0VZA2"/>
<keyword evidence="6" id="KW-0175">Coiled coil</keyword>